<comment type="catalytic activity">
    <reaction evidence="8 9">
        <text>L-histidinol phosphate + 2-oxoglutarate = 3-(imidazol-4-yl)-2-oxopropyl phosphate + L-glutamate</text>
        <dbReference type="Rhea" id="RHEA:23744"/>
        <dbReference type="ChEBI" id="CHEBI:16810"/>
        <dbReference type="ChEBI" id="CHEBI:29985"/>
        <dbReference type="ChEBI" id="CHEBI:57766"/>
        <dbReference type="ChEBI" id="CHEBI:57980"/>
        <dbReference type="EC" id="2.6.1.9"/>
    </reaction>
</comment>
<keyword evidence="12" id="KW-1185">Reference proteome</keyword>
<gene>
    <name evidence="9" type="primary">hisC</name>
    <name evidence="11" type="ORF">DU002_02315</name>
</gene>
<dbReference type="InterPro" id="IPR015422">
    <property type="entry name" value="PyrdxlP-dep_Trfase_small"/>
</dbReference>
<dbReference type="InterPro" id="IPR015424">
    <property type="entry name" value="PyrdxlP-dep_Trfase"/>
</dbReference>
<comment type="similarity">
    <text evidence="3 9">Belongs to the class-II pyridoxal-phosphate-dependent aminotransferase family. Histidinol-phosphate aminotransferase subfamily.</text>
</comment>
<organism evidence="11 12">
    <name type="scientific">Corallincola holothuriorum</name>
    <dbReference type="NCBI Taxonomy" id="2282215"/>
    <lineage>
        <taxon>Bacteria</taxon>
        <taxon>Pseudomonadati</taxon>
        <taxon>Pseudomonadota</taxon>
        <taxon>Gammaproteobacteria</taxon>
        <taxon>Alteromonadales</taxon>
        <taxon>Psychromonadaceae</taxon>
        <taxon>Corallincola</taxon>
    </lineage>
</organism>
<dbReference type="HAMAP" id="MF_01023">
    <property type="entry name" value="HisC_aminotrans_2"/>
    <property type="match status" value="1"/>
</dbReference>
<evidence type="ECO:0000313" key="12">
    <source>
        <dbReference type="Proteomes" id="UP000252558"/>
    </source>
</evidence>
<dbReference type="CDD" id="cd00609">
    <property type="entry name" value="AAT_like"/>
    <property type="match status" value="1"/>
</dbReference>
<dbReference type="SUPFAM" id="SSF53383">
    <property type="entry name" value="PLP-dependent transferases"/>
    <property type="match status" value="1"/>
</dbReference>
<evidence type="ECO:0000256" key="3">
    <source>
        <dbReference type="ARBA" id="ARBA00007970"/>
    </source>
</evidence>
<dbReference type="Gene3D" id="3.90.1150.10">
    <property type="entry name" value="Aspartate Aminotransferase, domain 1"/>
    <property type="match status" value="1"/>
</dbReference>
<keyword evidence="6 9" id="KW-0808">Transferase</keyword>
<sequence>MSCDLIALANAGIRGLHPYQAGKPVSELERELGISNVVKLASNENPLGISDKVKQALVSEFTELSRYPDANGFYLKEKLASRLGVESAQITLGNGSNDVLELIARTFVSAEHEVMFAEHAFVVYPLVTQAIGAKPCVVPAKAYGHDLDAMAAAISDKTKMIFIANPNNPTGTFLTKESLKAFIAAVPKDVIVVLDEAYDEYVDASDRANSVEWLNDYPNLVVTRTFSKAYGLAGLRVGYSVSCADMAGLLNRLRQPFNVNSLALKAAEIALDDNEFLHESVSVNRQGMTQLTDFFRQQQINFIPSWGNFVTFDTGRNGSDVYDALLHQGVIVRPIGGYGLPNHLRVSIGTSEENNRFIDALTSVLSL</sequence>
<name>A0A368NQH3_9GAMM</name>
<comment type="caution">
    <text evidence="11">The sequence shown here is derived from an EMBL/GenBank/DDBJ whole genome shotgun (WGS) entry which is preliminary data.</text>
</comment>
<reference evidence="11 12" key="1">
    <citation type="submission" date="2018-07" db="EMBL/GenBank/DDBJ databases">
        <title>Corallincola holothuriorum sp. nov., a new facultative anaerobe isolated from sea cucumber Apostichopus japonicus.</title>
        <authorList>
            <person name="Xia H."/>
        </authorList>
    </citation>
    <scope>NUCLEOTIDE SEQUENCE [LARGE SCALE GENOMIC DNA]</scope>
    <source>
        <strain evidence="11 12">C4</strain>
    </source>
</reference>
<dbReference type="InterPro" id="IPR004839">
    <property type="entry name" value="Aminotransferase_I/II_large"/>
</dbReference>
<keyword evidence="5 9" id="KW-0032">Aminotransferase</keyword>
<evidence type="ECO:0000259" key="10">
    <source>
        <dbReference type="Pfam" id="PF00155"/>
    </source>
</evidence>
<dbReference type="UniPathway" id="UPA00031">
    <property type="reaction ID" value="UER00012"/>
</dbReference>
<dbReference type="NCBIfam" id="TIGR01141">
    <property type="entry name" value="hisC"/>
    <property type="match status" value="1"/>
</dbReference>
<evidence type="ECO:0000256" key="1">
    <source>
        <dbReference type="ARBA" id="ARBA00001933"/>
    </source>
</evidence>
<dbReference type="PANTHER" id="PTHR43643">
    <property type="entry name" value="HISTIDINOL-PHOSPHATE AMINOTRANSFERASE 2"/>
    <property type="match status" value="1"/>
</dbReference>
<evidence type="ECO:0000313" key="11">
    <source>
        <dbReference type="EMBL" id="RCU52817.1"/>
    </source>
</evidence>
<dbReference type="EC" id="2.6.1.9" evidence="9"/>
<dbReference type="PROSITE" id="PS00599">
    <property type="entry name" value="AA_TRANSFER_CLASS_2"/>
    <property type="match status" value="1"/>
</dbReference>
<dbReference type="GO" id="GO:0030170">
    <property type="term" value="F:pyridoxal phosphate binding"/>
    <property type="evidence" value="ECO:0007669"/>
    <property type="project" value="InterPro"/>
</dbReference>
<accession>A0A368NQH3</accession>
<dbReference type="Pfam" id="PF00155">
    <property type="entry name" value="Aminotran_1_2"/>
    <property type="match status" value="1"/>
</dbReference>
<keyword evidence="9" id="KW-0368">Histidine biosynthesis</keyword>
<feature type="modified residue" description="N6-(pyridoxal phosphate)lysine" evidence="9">
    <location>
        <position position="228"/>
    </location>
</feature>
<evidence type="ECO:0000256" key="9">
    <source>
        <dbReference type="HAMAP-Rule" id="MF_01023"/>
    </source>
</evidence>
<proteinExistence type="inferred from homology"/>
<evidence type="ECO:0000256" key="4">
    <source>
        <dbReference type="ARBA" id="ARBA00011738"/>
    </source>
</evidence>
<evidence type="ECO:0000256" key="5">
    <source>
        <dbReference type="ARBA" id="ARBA00022576"/>
    </source>
</evidence>
<evidence type="ECO:0000256" key="6">
    <source>
        <dbReference type="ARBA" id="ARBA00022679"/>
    </source>
</evidence>
<dbReference type="InterPro" id="IPR005861">
    <property type="entry name" value="HisP_aminotrans"/>
</dbReference>
<dbReference type="AlphaFoldDB" id="A0A368NQH3"/>
<dbReference type="Proteomes" id="UP000252558">
    <property type="component" value="Unassembled WGS sequence"/>
</dbReference>
<comment type="cofactor">
    <cofactor evidence="1 9">
        <name>pyridoxal 5'-phosphate</name>
        <dbReference type="ChEBI" id="CHEBI:597326"/>
    </cofactor>
</comment>
<protein>
    <recommendedName>
        <fullName evidence="9">Histidinol-phosphate aminotransferase</fullName>
        <ecNumber evidence="9">2.6.1.9</ecNumber>
    </recommendedName>
    <alternativeName>
        <fullName evidence="9">Imidazole acetol-phosphate transaminase</fullName>
    </alternativeName>
</protein>
<dbReference type="GO" id="GO:0000105">
    <property type="term" value="P:L-histidine biosynthetic process"/>
    <property type="evidence" value="ECO:0007669"/>
    <property type="project" value="UniProtKB-UniRule"/>
</dbReference>
<dbReference type="RefSeq" id="WP_114336724.1">
    <property type="nucleotide sequence ID" value="NZ_QPID01000001.1"/>
</dbReference>
<dbReference type="InterPro" id="IPR015421">
    <property type="entry name" value="PyrdxlP-dep_Trfase_major"/>
</dbReference>
<feature type="domain" description="Aminotransferase class I/classII large" evidence="10">
    <location>
        <begin position="36"/>
        <end position="361"/>
    </location>
</feature>
<keyword evidence="9" id="KW-0028">Amino-acid biosynthesis</keyword>
<dbReference type="EMBL" id="QPID01000001">
    <property type="protein sequence ID" value="RCU52817.1"/>
    <property type="molecule type" value="Genomic_DNA"/>
</dbReference>
<evidence type="ECO:0000256" key="8">
    <source>
        <dbReference type="ARBA" id="ARBA00047481"/>
    </source>
</evidence>
<dbReference type="Gene3D" id="3.40.640.10">
    <property type="entry name" value="Type I PLP-dependent aspartate aminotransferase-like (Major domain)"/>
    <property type="match status" value="1"/>
</dbReference>
<dbReference type="OrthoDB" id="9813612at2"/>
<dbReference type="PANTHER" id="PTHR43643:SF3">
    <property type="entry name" value="HISTIDINOL-PHOSPHATE AMINOTRANSFERASE"/>
    <property type="match status" value="1"/>
</dbReference>
<dbReference type="GO" id="GO:0004400">
    <property type="term" value="F:histidinol-phosphate transaminase activity"/>
    <property type="evidence" value="ECO:0007669"/>
    <property type="project" value="UniProtKB-UniRule"/>
</dbReference>
<dbReference type="InterPro" id="IPR050106">
    <property type="entry name" value="HistidinolP_aminotransfase"/>
</dbReference>
<evidence type="ECO:0000256" key="7">
    <source>
        <dbReference type="ARBA" id="ARBA00022898"/>
    </source>
</evidence>
<comment type="pathway">
    <text evidence="2 9">Amino-acid biosynthesis; L-histidine biosynthesis; L-histidine from 5-phospho-alpha-D-ribose 1-diphosphate: step 7/9.</text>
</comment>
<keyword evidence="7 9" id="KW-0663">Pyridoxal phosphate</keyword>
<evidence type="ECO:0000256" key="2">
    <source>
        <dbReference type="ARBA" id="ARBA00005011"/>
    </source>
</evidence>
<comment type="subunit">
    <text evidence="4 9">Homodimer.</text>
</comment>
<dbReference type="InterPro" id="IPR001917">
    <property type="entry name" value="Aminotrans_II_pyridoxalP_BS"/>
</dbReference>